<reference evidence="1 2" key="1">
    <citation type="submission" date="2018-10" db="EMBL/GenBank/DDBJ databases">
        <title>Sinomicrobium pectinilyticum sp. nov., a pectinase-producing bacterium isolated from alkaline and saline soil, and emended description of the genus Sinomicrobium.</title>
        <authorList>
            <person name="Cheng B."/>
            <person name="Li C."/>
            <person name="Lai Q."/>
            <person name="Du M."/>
            <person name="Shao Z."/>
            <person name="Xu P."/>
            <person name="Yang C."/>
        </authorList>
    </citation>
    <scope>NUCLEOTIDE SEQUENCE [LARGE SCALE GENOMIC DNA]</scope>
    <source>
        <strain evidence="1 2">5DNS001</strain>
    </source>
</reference>
<dbReference type="OrthoDB" id="5616097at2"/>
<dbReference type="Proteomes" id="UP000267469">
    <property type="component" value="Unassembled WGS sequence"/>
</dbReference>
<dbReference type="InterPro" id="IPR007454">
    <property type="entry name" value="UPF0250_YbeD-like"/>
</dbReference>
<accession>A0A3N0EWN4</accession>
<dbReference type="Gene3D" id="3.30.70.260">
    <property type="match status" value="1"/>
</dbReference>
<protein>
    <submittedName>
        <fullName evidence="1">DUF493 family protein</fullName>
    </submittedName>
</protein>
<dbReference type="Pfam" id="PF04359">
    <property type="entry name" value="DUF493"/>
    <property type="match status" value="1"/>
</dbReference>
<dbReference type="SUPFAM" id="SSF117991">
    <property type="entry name" value="YbeD/HP0495-like"/>
    <property type="match status" value="1"/>
</dbReference>
<gene>
    <name evidence="1" type="ORF">ED312_03785</name>
</gene>
<sequence>MGSEKEEQFYKRLKEELNNTTTWPSSYLYKFIIPTDKDKITRIENIFDNKGAVINSKKSSNGKYTSVSVQLIMESAEAVIEKYKEVGKVEGVISL</sequence>
<dbReference type="AlphaFoldDB" id="A0A3N0EWN4"/>
<evidence type="ECO:0000313" key="2">
    <source>
        <dbReference type="Proteomes" id="UP000267469"/>
    </source>
</evidence>
<proteinExistence type="predicted"/>
<dbReference type="RefSeq" id="WP_123214680.1">
    <property type="nucleotide sequence ID" value="NZ_RJTM01000018.1"/>
</dbReference>
<evidence type="ECO:0000313" key="1">
    <source>
        <dbReference type="EMBL" id="RNL92293.1"/>
    </source>
</evidence>
<name>A0A3N0EWN4_SINP1</name>
<dbReference type="EMBL" id="RJTM01000018">
    <property type="protein sequence ID" value="RNL92293.1"/>
    <property type="molecule type" value="Genomic_DNA"/>
</dbReference>
<comment type="caution">
    <text evidence="1">The sequence shown here is derived from an EMBL/GenBank/DDBJ whole genome shotgun (WGS) entry which is preliminary data.</text>
</comment>
<organism evidence="1 2">
    <name type="scientific">Sinomicrobium pectinilyticum</name>
    <dbReference type="NCBI Taxonomy" id="1084421"/>
    <lineage>
        <taxon>Bacteria</taxon>
        <taxon>Pseudomonadati</taxon>
        <taxon>Bacteroidota</taxon>
        <taxon>Flavobacteriia</taxon>
        <taxon>Flavobacteriales</taxon>
        <taxon>Flavobacteriaceae</taxon>
        <taxon>Sinomicrobium</taxon>
    </lineage>
</organism>
<keyword evidence="2" id="KW-1185">Reference proteome</keyword>
<dbReference type="InterPro" id="IPR027471">
    <property type="entry name" value="YbeD-like_sf"/>
</dbReference>